<name>A0A8D8P888_CULPI</name>
<keyword evidence="2" id="KW-0472">Membrane</keyword>
<keyword evidence="2" id="KW-0812">Transmembrane</keyword>
<evidence type="ECO:0000256" key="1">
    <source>
        <dbReference type="SAM" id="MobiDB-lite"/>
    </source>
</evidence>
<dbReference type="EMBL" id="HBUE01042588">
    <property type="protein sequence ID" value="CAG6461364.1"/>
    <property type="molecule type" value="Transcribed_RNA"/>
</dbReference>
<evidence type="ECO:0000313" key="3">
    <source>
        <dbReference type="EMBL" id="CAG6591713.1"/>
    </source>
</evidence>
<proteinExistence type="predicted"/>
<dbReference type="EMBL" id="HBUE01221395">
    <property type="protein sequence ID" value="CAG6539663.1"/>
    <property type="molecule type" value="Transcribed_RNA"/>
</dbReference>
<dbReference type="EMBL" id="HBUE01042589">
    <property type="protein sequence ID" value="CAG6461365.1"/>
    <property type="molecule type" value="Transcribed_RNA"/>
</dbReference>
<keyword evidence="2" id="KW-1133">Transmembrane helix</keyword>
<dbReference type="AlphaFoldDB" id="A0A8D8P888"/>
<accession>A0A8D8P888</accession>
<sequence>MGDFDDDDFDVGDFFDIIIPLLTNILIVVLCFWLCFKCCKCRRNEGAVIATAPAVVITSTQHYPAAVAATGPNPGVAPTVFMPPSANASTAGYQQLQQQQQKPATAPPLMDLASQDPPTYEEAVGAGQQPQFNPHYPRQ</sequence>
<feature type="transmembrane region" description="Helical" evidence="2">
    <location>
        <begin position="17"/>
        <end position="36"/>
    </location>
</feature>
<dbReference type="EMBL" id="HBUE01328043">
    <property type="protein sequence ID" value="CAG6591713.1"/>
    <property type="molecule type" value="Transcribed_RNA"/>
</dbReference>
<feature type="region of interest" description="Disordered" evidence="1">
    <location>
        <begin position="87"/>
        <end position="139"/>
    </location>
</feature>
<evidence type="ECO:0000256" key="2">
    <source>
        <dbReference type="SAM" id="Phobius"/>
    </source>
</evidence>
<organism evidence="3">
    <name type="scientific">Culex pipiens</name>
    <name type="common">House mosquito</name>
    <dbReference type="NCBI Taxonomy" id="7175"/>
    <lineage>
        <taxon>Eukaryota</taxon>
        <taxon>Metazoa</taxon>
        <taxon>Ecdysozoa</taxon>
        <taxon>Arthropoda</taxon>
        <taxon>Hexapoda</taxon>
        <taxon>Insecta</taxon>
        <taxon>Pterygota</taxon>
        <taxon>Neoptera</taxon>
        <taxon>Endopterygota</taxon>
        <taxon>Diptera</taxon>
        <taxon>Nematocera</taxon>
        <taxon>Culicoidea</taxon>
        <taxon>Culicidae</taxon>
        <taxon>Culicinae</taxon>
        <taxon>Culicini</taxon>
        <taxon>Culex</taxon>
        <taxon>Culex</taxon>
    </lineage>
</organism>
<reference evidence="3" key="1">
    <citation type="submission" date="2021-05" db="EMBL/GenBank/DDBJ databases">
        <authorList>
            <person name="Alioto T."/>
            <person name="Alioto T."/>
            <person name="Gomez Garrido J."/>
        </authorList>
    </citation>
    <scope>NUCLEOTIDE SEQUENCE</scope>
</reference>
<protein>
    <submittedName>
        <fullName evidence="3">(northern house mosquito) hypothetical protein</fullName>
    </submittedName>
</protein>